<feature type="compositionally biased region" description="Basic and acidic residues" evidence="1">
    <location>
        <begin position="390"/>
        <end position="404"/>
    </location>
</feature>
<dbReference type="STRING" id="133412.A0A1R1X276"/>
<evidence type="ECO:0000313" key="3">
    <source>
        <dbReference type="Proteomes" id="UP000187283"/>
    </source>
</evidence>
<comment type="caution">
    <text evidence="2">The sequence shown here is derived from an EMBL/GenBank/DDBJ whole genome shotgun (WGS) entry which is preliminary data.</text>
</comment>
<dbReference type="CDD" id="cd00303">
    <property type="entry name" value="retropepsin_like"/>
    <property type="match status" value="1"/>
</dbReference>
<feature type="non-terminal residue" evidence="2">
    <location>
        <position position="771"/>
    </location>
</feature>
<dbReference type="AlphaFoldDB" id="A0A1R1X276"/>
<keyword evidence="3" id="KW-1185">Reference proteome</keyword>
<dbReference type="EMBL" id="LSSN01005714">
    <property type="protein sequence ID" value="OMJ08697.1"/>
    <property type="molecule type" value="Genomic_DNA"/>
</dbReference>
<sequence length="771" mass="86842">MTSGNIPLSILGDPSPPISGGVTFLAPGSSNAPVFNGSGVVEFIEFYEMISLKNPPQQKTLLFPYYCVKDITNSLIKTQAYSNRDWLEFKSMLITRFKQDSVEESLDDLFKSINSKFTVDSFEEFVYSFDYVCSKLLSDGSALPNTKSKLFIKSVPATILDRIGSVIYTDQGILNEFGFLSDVVRKEVVYLKRMNKLRKEVERSDSSDLPPSINSETAEKLYFPNTETKNPSSSVIDKNNTESRNYKSLVEQMDDMSLAIKRIEEVNERRSNIIPQTGSQIQWARSKCAYCDGDHAKRDCADLSKDLKSGLVKIGEKGMITNSRGEVYPLNFNNGGIKTLVRPIQSAHNRHVYIEKDTGCDFCYSTNQIVKAAEFDNLVNSYAATRGKSNKKERFSPYAERSETEDVGINSGKFPLESSESLPVPRENLEIESENSTNYNMKQFEKQYKVKANIVDTNLQESVLDKCKSSKIELSLQEIASISPQIRKAINENFKPRRVVITDRISAGSPEDEITKDIGWKTEYLAVGSGKSLGKLQGAEVTLLFDEGSEINVMSSDVYNALKSLGRVKLDNSINWNLVDANQGSTKMMGVCEDMEEEIGGATVKVPIFFSNHTNTPVILGRPWDIRSRVLKDNRLDRSLWYTIRNENTDAAASFFVNDGQDARRLKRFPNSDRLSERDVGASLVRVNMEPFIGSDDYFTEVMTRYKSVKDKIYPVPRILKNTKSPSIMDRDKILPSTKSRLTEDRLNGLNIGDGNLTIEEIEYFKLSLRA</sequence>
<dbReference type="OrthoDB" id="5535068at2759"/>
<reference evidence="2 3" key="1">
    <citation type="submission" date="2017-01" db="EMBL/GenBank/DDBJ databases">
        <authorList>
            <person name="Mah S.A."/>
            <person name="Swanson W.J."/>
            <person name="Moy G.W."/>
            <person name="Vacquier V.D."/>
        </authorList>
    </citation>
    <scope>NUCLEOTIDE SEQUENCE [LARGE SCALE GENOMIC DNA]</scope>
    <source>
        <strain evidence="2 3">GSMNP</strain>
    </source>
</reference>
<accession>A0A1R1X276</accession>
<evidence type="ECO:0000313" key="2">
    <source>
        <dbReference type="EMBL" id="OMJ08697.1"/>
    </source>
</evidence>
<dbReference type="Proteomes" id="UP000187283">
    <property type="component" value="Unassembled WGS sequence"/>
</dbReference>
<organism evidence="2 3">
    <name type="scientific">Smittium culicis</name>
    <dbReference type="NCBI Taxonomy" id="133412"/>
    <lineage>
        <taxon>Eukaryota</taxon>
        <taxon>Fungi</taxon>
        <taxon>Fungi incertae sedis</taxon>
        <taxon>Zoopagomycota</taxon>
        <taxon>Kickxellomycotina</taxon>
        <taxon>Harpellomycetes</taxon>
        <taxon>Harpellales</taxon>
        <taxon>Legeriomycetaceae</taxon>
        <taxon>Smittium</taxon>
    </lineage>
</organism>
<proteinExistence type="predicted"/>
<evidence type="ECO:0000256" key="1">
    <source>
        <dbReference type="SAM" id="MobiDB-lite"/>
    </source>
</evidence>
<protein>
    <submittedName>
        <fullName evidence="2">Uncharacterized protein</fullName>
    </submittedName>
</protein>
<feature type="region of interest" description="Disordered" evidence="1">
    <location>
        <begin position="390"/>
        <end position="424"/>
    </location>
</feature>
<gene>
    <name evidence="2" type="ORF">AYI70_g11376</name>
</gene>
<name>A0A1R1X276_9FUNG</name>
<dbReference type="Gene3D" id="2.40.70.10">
    <property type="entry name" value="Acid Proteases"/>
    <property type="match status" value="1"/>
</dbReference>
<dbReference type="InterPro" id="IPR021109">
    <property type="entry name" value="Peptidase_aspartic_dom_sf"/>
</dbReference>